<dbReference type="EMBL" id="BMAO01007940">
    <property type="protein sequence ID" value="GFR19582.1"/>
    <property type="molecule type" value="Genomic_DNA"/>
</dbReference>
<dbReference type="OrthoDB" id="10541848at2759"/>
<sequence length="106" mass="12294">MFEFAVMKQIASEEFPEITSFFKNDPKLQITEEEETFTNTDRVKGKLPCSRNDACRNRQRALQRLALRVVANASVQKPGNYGHFGFRGMKVGCEIWAKEKRTRCFN</sequence>
<accession>A0A8X6LT03</accession>
<protein>
    <submittedName>
        <fullName evidence="1">Uncharacterized protein</fullName>
    </submittedName>
</protein>
<evidence type="ECO:0000313" key="2">
    <source>
        <dbReference type="Proteomes" id="UP000887116"/>
    </source>
</evidence>
<reference evidence="1" key="1">
    <citation type="submission" date="2020-07" db="EMBL/GenBank/DDBJ databases">
        <title>Multicomponent nature underlies the extraordinary mechanical properties of spider dragline silk.</title>
        <authorList>
            <person name="Kono N."/>
            <person name="Nakamura H."/>
            <person name="Mori M."/>
            <person name="Yoshida Y."/>
            <person name="Ohtoshi R."/>
            <person name="Malay A.D."/>
            <person name="Moran D.A.P."/>
            <person name="Tomita M."/>
            <person name="Numata K."/>
            <person name="Arakawa K."/>
        </authorList>
    </citation>
    <scope>NUCLEOTIDE SEQUENCE</scope>
</reference>
<keyword evidence="2" id="KW-1185">Reference proteome</keyword>
<proteinExistence type="predicted"/>
<gene>
    <name evidence="1" type="ORF">TNCT_10531</name>
</gene>
<evidence type="ECO:0000313" key="1">
    <source>
        <dbReference type="EMBL" id="GFR19582.1"/>
    </source>
</evidence>
<name>A0A8X6LT03_TRICU</name>
<organism evidence="1 2">
    <name type="scientific">Trichonephila clavata</name>
    <name type="common">Joro spider</name>
    <name type="synonym">Nephila clavata</name>
    <dbReference type="NCBI Taxonomy" id="2740835"/>
    <lineage>
        <taxon>Eukaryota</taxon>
        <taxon>Metazoa</taxon>
        <taxon>Ecdysozoa</taxon>
        <taxon>Arthropoda</taxon>
        <taxon>Chelicerata</taxon>
        <taxon>Arachnida</taxon>
        <taxon>Araneae</taxon>
        <taxon>Araneomorphae</taxon>
        <taxon>Entelegynae</taxon>
        <taxon>Araneoidea</taxon>
        <taxon>Nephilidae</taxon>
        <taxon>Trichonephila</taxon>
    </lineage>
</organism>
<dbReference type="Proteomes" id="UP000887116">
    <property type="component" value="Unassembled WGS sequence"/>
</dbReference>
<dbReference type="AlphaFoldDB" id="A0A8X6LT03"/>
<comment type="caution">
    <text evidence="1">The sequence shown here is derived from an EMBL/GenBank/DDBJ whole genome shotgun (WGS) entry which is preliminary data.</text>
</comment>